<dbReference type="InterPro" id="IPR013595">
    <property type="entry name" value="Pept_S33_TAP-like_C"/>
</dbReference>
<name>A0AAD8Y468_9STRA</name>
<comment type="caution">
    <text evidence="2">The sequence shown here is derived from an EMBL/GenBank/DDBJ whole genome shotgun (WGS) entry which is preliminary data.</text>
</comment>
<organism evidence="2 3">
    <name type="scientific">Skeletonema marinoi</name>
    <dbReference type="NCBI Taxonomy" id="267567"/>
    <lineage>
        <taxon>Eukaryota</taxon>
        <taxon>Sar</taxon>
        <taxon>Stramenopiles</taxon>
        <taxon>Ochrophyta</taxon>
        <taxon>Bacillariophyta</taxon>
        <taxon>Coscinodiscophyceae</taxon>
        <taxon>Thalassiosirophycidae</taxon>
        <taxon>Thalassiosirales</taxon>
        <taxon>Skeletonemataceae</taxon>
        <taxon>Skeletonema</taxon>
        <taxon>Skeletonema marinoi-dohrnii complex</taxon>
    </lineage>
</organism>
<dbReference type="EMBL" id="JATAAI010000020">
    <property type="protein sequence ID" value="KAK1738496.1"/>
    <property type="molecule type" value="Genomic_DNA"/>
</dbReference>
<sequence length="111" mass="12135">MGSSIVTGIIADQMYDYATPYIWTLKMRQNFPQAYLLTSRSANHGMNSAGDDKACLENIQCYFEGGHVDFVDGFVCDSPDSIGELCTIQNVLAGSRCNENPTTHAAVSMIE</sequence>
<dbReference type="Proteomes" id="UP001224775">
    <property type="component" value="Unassembled WGS sequence"/>
</dbReference>
<proteinExistence type="predicted"/>
<gene>
    <name evidence="2" type="ORF">QTG54_010526</name>
</gene>
<accession>A0AAD8Y468</accession>
<feature type="domain" description="Peptidase S33 tripeptidyl aminopeptidase-like C-terminal" evidence="1">
    <location>
        <begin position="13"/>
        <end position="70"/>
    </location>
</feature>
<dbReference type="AlphaFoldDB" id="A0AAD8Y468"/>
<evidence type="ECO:0000313" key="2">
    <source>
        <dbReference type="EMBL" id="KAK1738496.1"/>
    </source>
</evidence>
<evidence type="ECO:0000259" key="1">
    <source>
        <dbReference type="Pfam" id="PF08386"/>
    </source>
</evidence>
<keyword evidence="3" id="KW-1185">Reference proteome</keyword>
<protein>
    <recommendedName>
        <fullName evidence="1">Peptidase S33 tripeptidyl aminopeptidase-like C-terminal domain-containing protein</fullName>
    </recommendedName>
</protein>
<reference evidence="2" key="1">
    <citation type="submission" date="2023-06" db="EMBL/GenBank/DDBJ databases">
        <title>Survivors Of The Sea: Transcriptome response of Skeletonema marinoi to long-term dormancy.</title>
        <authorList>
            <person name="Pinder M.I.M."/>
            <person name="Kourtchenko O."/>
            <person name="Robertson E.K."/>
            <person name="Larsson T."/>
            <person name="Maumus F."/>
            <person name="Osuna-Cruz C.M."/>
            <person name="Vancaester E."/>
            <person name="Stenow R."/>
            <person name="Vandepoele K."/>
            <person name="Ploug H."/>
            <person name="Bruchert V."/>
            <person name="Godhe A."/>
            <person name="Topel M."/>
        </authorList>
    </citation>
    <scope>NUCLEOTIDE SEQUENCE</scope>
    <source>
        <strain evidence="2">R05AC</strain>
    </source>
</reference>
<dbReference type="Pfam" id="PF08386">
    <property type="entry name" value="Abhydrolase_4"/>
    <property type="match status" value="1"/>
</dbReference>
<evidence type="ECO:0000313" key="3">
    <source>
        <dbReference type="Proteomes" id="UP001224775"/>
    </source>
</evidence>